<dbReference type="InterPro" id="IPR006439">
    <property type="entry name" value="HAD-SF_hydro_IA"/>
</dbReference>
<reference evidence="4" key="3">
    <citation type="submission" date="2019-12" db="EMBL/GenBank/DDBJ databases">
        <title>Complete and draft genome sequences of new strains and members of some known species of the genus Rathayibacter isolated from plants.</title>
        <authorList>
            <person name="Tarlachkov S.V."/>
            <person name="Starodumova I.P."/>
            <person name="Dorofeeva L.V."/>
            <person name="Prisyazhnaya N.V."/>
            <person name="Leyn S."/>
            <person name="Zlamal J."/>
            <person name="Elan M."/>
            <person name="Osterman A.L."/>
            <person name="Nadler S."/>
            <person name="Subbotin S.A."/>
            <person name="Evtushenko L.I."/>
        </authorList>
    </citation>
    <scope>NUCLEOTIDE SEQUENCE [LARGE SCALE GENOMIC DNA]</scope>
    <source>
        <strain evidence="4">VKM Ac-2761</strain>
    </source>
</reference>
<dbReference type="EMBL" id="LIIN01000175">
    <property type="protein sequence ID" value="KZX19911.1"/>
    <property type="molecule type" value="Genomic_DNA"/>
</dbReference>
<dbReference type="EMBL" id="CP047186">
    <property type="protein sequence ID" value="QHC56427.1"/>
    <property type="molecule type" value="Genomic_DNA"/>
</dbReference>
<dbReference type="Proteomes" id="UP000465031">
    <property type="component" value="Chromosome"/>
</dbReference>
<dbReference type="PANTHER" id="PTHR43481:SF4">
    <property type="entry name" value="GLYCEROL-1-PHOSPHATE PHOSPHOHYDROLASE 1-RELATED"/>
    <property type="match status" value="1"/>
</dbReference>
<evidence type="ECO:0000313" key="2">
    <source>
        <dbReference type="EMBL" id="QHC56427.1"/>
    </source>
</evidence>
<dbReference type="InterPro" id="IPR023198">
    <property type="entry name" value="PGP-like_dom2"/>
</dbReference>
<organism evidence="1 3">
    <name type="scientific">Rathayibacter tanaceti</name>
    <dbReference type="NCBI Taxonomy" id="1671680"/>
    <lineage>
        <taxon>Bacteria</taxon>
        <taxon>Bacillati</taxon>
        <taxon>Actinomycetota</taxon>
        <taxon>Actinomycetes</taxon>
        <taxon>Micrococcales</taxon>
        <taxon>Microbacteriaceae</taxon>
        <taxon>Rathayibacter</taxon>
    </lineage>
</organism>
<dbReference type="SUPFAM" id="SSF56784">
    <property type="entry name" value="HAD-like"/>
    <property type="match status" value="1"/>
</dbReference>
<protein>
    <submittedName>
        <fullName evidence="2">HAD-IA family hydrolase</fullName>
    </submittedName>
    <submittedName>
        <fullName evidence="1">Sugar phosphatase YfbT</fullName>
        <ecNumber evidence="1">3.1.3.23</ecNumber>
    </submittedName>
</protein>
<dbReference type="Proteomes" id="UP000076717">
    <property type="component" value="Unassembled WGS sequence"/>
</dbReference>
<reference evidence="2" key="2">
    <citation type="submission" date="2019-12" db="EMBL/GenBank/DDBJ databases">
        <title>Complete and Draft Genome Sequences of New Strains and Members of Some Known Species of the Genus Rathayibacter isolated from Plants.</title>
        <authorList>
            <person name="Tarlachkov S.V."/>
            <person name="Starodumova I.P."/>
            <person name="Dorofeeva L.V."/>
            <person name="Prisyazhnaya N.V."/>
            <person name="Leyn S.A."/>
            <person name="Zlamal J.E."/>
            <person name="Elane M.L."/>
            <person name="Osterman A.L."/>
            <person name="Nadler S.A."/>
            <person name="Subbotin S.A."/>
            <person name="Evtushenko L.I."/>
        </authorList>
    </citation>
    <scope>NUCLEOTIDE SEQUENCE</scope>
    <source>
        <strain evidence="2">VKM Ac-2761</strain>
    </source>
</reference>
<dbReference type="KEGG" id="rte:GSU10_12810"/>
<dbReference type="PANTHER" id="PTHR43481">
    <property type="entry name" value="FRUCTOSE-1-PHOSPHATE PHOSPHATASE"/>
    <property type="match status" value="1"/>
</dbReference>
<evidence type="ECO:0000313" key="4">
    <source>
        <dbReference type="Proteomes" id="UP000465031"/>
    </source>
</evidence>
<dbReference type="PATRIC" id="fig|1671680.3.peg.3219"/>
<keyword evidence="1" id="KW-0378">Hydrolase</keyword>
<dbReference type="InterPro" id="IPR051806">
    <property type="entry name" value="HAD-like_SPP"/>
</dbReference>
<dbReference type="InterPro" id="IPR023214">
    <property type="entry name" value="HAD_sf"/>
</dbReference>
<reference evidence="1 3" key="1">
    <citation type="submission" date="2015-08" db="EMBL/GenBank/DDBJ databases">
        <title>Draft Genome Sequence of Rathayibacter sp. Strain VKM Ac-2596 Isolated from Leaf Gall Induced by Plant-Parasitic Nematodes.</title>
        <authorList>
            <person name="Vasilenko O.V."/>
            <person name="Starodumova I.P."/>
            <person name="Tarlachkov S.V."/>
            <person name="Dorofeeva L.V."/>
            <person name="Evtushenko L.I."/>
        </authorList>
    </citation>
    <scope>NUCLEOTIDE SEQUENCE [LARGE SCALE GENOMIC DNA]</scope>
    <source>
        <strain evidence="1 3">VKM Ac-2596</strain>
    </source>
</reference>
<dbReference type="RefSeq" id="WP_068213248.1">
    <property type="nucleotide sequence ID" value="NZ_CP047186.1"/>
</dbReference>
<dbReference type="GO" id="GO:0050308">
    <property type="term" value="F:sugar-phosphatase activity"/>
    <property type="evidence" value="ECO:0007669"/>
    <property type="project" value="UniProtKB-EC"/>
</dbReference>
<dbReference type="EC" id="3.1.3.23" evidence="1"/>
<proteinExistence type="predicted"/>
<dbReference type="SFLD" id="SFLDG01129">
    <property type="entry name" value="C1.5:_HAD__Beta-PGM__Phosphata"/>
    <property type="match status" value="1"/>
</dbReference>
<gene>
    <name evidence="1" type="primary">yfbT</name>
    <name evidence="1" type="ORF">ACH61_02986</name>
    <name evidence="2" type="ORF">GSU10_12810</name>
</gene>
<evidence type="ECO:0000313" key="3">
    <source>
        <dbReference type="Proteomes" id="UP000076717"/>
    </source>
</evidence>
<evidence type="ECO:0000313" key="1">
    <source>
        <dbReference type="EMBL" id="KZX19911.1"/>
    </source>
</evidence>
<dbReference type="AlphaFoldDB" id="A0A166H493"/>
<dbReference type="SFLD" id="SFLDS00003">
    <property type="entry name" value="Haloacid_Dehalogenase"/>
    <property type="match status" value="1"/>
</dbReference>
<name>A0A166H493_9MICO</name>
<dbReference type="Gene3D" id="1.10.150.240">
    <property type="entry name" value="Putative phosphatase, domain 2"/>
    <property type="match status" value="1"/>
</dbReference>
<keyword evidence="3" id="KW-1185">Reference proteome</keyword>
<accession>A0A166H493</accession>
<dbReference type="OrthoDB" id="9800058at2"/>
<dbReference type="Gene3D" id="3.40.50.1000">
    <property type="entry name" value="HAD superfamily/HAD-like"/>
    <property type="match status" value="1"/>
</dbReference>
<dbReference type="InterPro" id="IPR036412">
    <property type="entry name" value="HAD-like_sf"/>
</dbReference>
<dbReference type="Pfam" id="PF00702">
    <property type="entry name" value="Hydrolase"/>
    <property type="match status" value="1"/>
</dbReference>
<sequence>MAHLLRARAALFDMDGTLVDSTAVVERIWSAFAERFGLDRATVLAAVHGVRAADSVRRFAPEGSDVEVIVAELDAFELEHTESTVEIPGAAAFLASLPGERVALVTSASPGLAAGRLRAAGVPSPGTIVTAHDVANGKPAPDGYLAAAARLGVAPDDALVFEDAEAGIRSGLDAGMRVVVVGSHESASTRGLPRIRDYSGARAEVDGDELVLTLG</sequence>
<dbReference type="NCBIfam" id="TIGR01509">
    <property type="entry name" value="HAD-SF-IA-v3"/>
    <property type="match status" value="1"/>
</dbReference>